<name>A0A078IIE0_BRANA</name>
<reference evidence="2 3" key="1">
    <citation type="journal article" date="2014" name="Science">
        <title>Plant genetics. Early allopolyploid evolution in the post-Neolithic Brassica napus oilseed genome.</title>
        <authorList>
            <person name="Chalhoub B."/>
            <person name="Denoeud F."/>
            <person name="Liu S."/>
            <person name="Parkin I.A."/>
            <person name="Tang H."/>
            <person name="Wang X."/>
            <person name="Chiquet J."/>
            <person name="Belcram H."/>
            <person name="Tong C."/>
            <person name="Samans B."/>
            <person name="Correa M."/>
            <person name="Da Silva C."/>
            <person name="Just J."/>
            <person name="Falentin C."/>
            <person name="Koh C.S."/>
            <person name="Le Clainche I."/>
            <person name="Bernard M."/>
            <person name="Bento P."/>
            <person name="Noel B."/>
            <person name="Labadie K."/>
            <person name="Alberti A."/>
            <person name="Charles M."/>
            <person name="Arnaud D."/>
            <person name="Guo H."/>
            <person name="Daviaud C."/>
            <person name="Alamery S."/>
            <person name="Jabbari K."/>
            <person name="Zhao M."/>
            <person name="Edger P.P."/>
            <person name="Chelaifa H."/>
            <person name="Tack D."/>
            <person name="Lassalle G."/>
            <person name="Mestiri I."/>
            <person name="Schnel N."/>
            <person name="Le Paslier M.C."/>
            <person name="Fan G."/>
            <person name="Renault V."/>
            <person name="Bayer P.E."/>
            <person name="Golicz A.A."/>
            <person name="Manoli S."/>
            <person name="Lee T.H."/>
            <person name="Thi V.H."/>
            <person name="Chalabi S."/>
            <person name="Hu Q."/>
            <person name="Fan C."/>
            <person name="Tollenaere R."/>
            <person name="Lu Y."/>
            <person name="Battail C."/>
            <person name="Shen J."/>
            <person name="Sidebottom C.H."/>
            <person name="Wang X."/>
            <person name="Canaguier A."/>
            <person name="Chauveau A."/>
            <person name="Berard A."/>
            <person name="Deniot G."/>
            <person name="Guan M."/>
            <person name="Liu Z."/>
            <person name="Sun F."/>
            <person name="Lim Y.P."/>
            <person name="Lyons E."/>
            <person name="Town C.D."/>
            <person name="Bancroft I."/>
            <person name="Wang X."/>
            <person name="Meng J."/>
            <person name="Ma J."/>
            <person name="Pires J.C."/>
            <person name="King G.J."/>
            <person name="Brunel D."/>
            <person name="Delourme R."/>
            <person name="Renard M."/>
            <person name="Aury J.M."/>
            <person name="Adams K.L."/>
            <person name="Batley J."/>
            <person name="Snowdon R.J."/>
            <person name="Tost J."/>
            <person name="Edwards D."/>
            <person name="Zhou Y."/>
            <person name="Hua W."/>
            <person name="Sharpe A.G."/>
            <person name="Paterson A.H."/>
            <person name="Guan C."/>
            <person name="Wincker P."/>
        </authorList>
    </citation>
    <scope>NUCLEOTIDE SEQUENCE [LARGE SCALE GENOMIC DNA]</scope>
    <source>
        <strain evidence="3">cv. Darmor-bzh</strain>
    </source>
</reference>
<organism evidence="2 3">
    <name type="scientific">Brassica napus</name>
    <name type="common">Rape</name>
    <dbReference type="NCBI Taxonomy" id="3708"/>
    <lineage>
        <taxon>Eukaryota</taxon>
        <taxon>Viridiplantae</taxon>
        <taxon>Streptophyta</taxon>
        <taxon>Embryophyta</taxon>
        <taxon>Tracheophyta</taxon>
        <taxon>Spermatophyta</taxon>
        <taxon>Magnoliopsida</taxon>
        <taxon>eudicotyledons</taxon>
        <taxon>Gunneridae</taxon>
        <taxon>Pentapetalae</taxon>
        <taxon>rosids</taxon>
        <taxon>malvids</taxon>
        <taxon>Brassicales</taxon>
        <taxon>Brassicaceae</taxon>
        <taxon>Brassiceae</taxon>
        <taxon>Brassica</taxon>
    </lineage>
</organism>
<dbReference type="OMA" id="GMDNERH"/>
<keyword evidence="3" id="KW-1185">Reference proteome</keyword>
<proteinExistence type="predicted"/>
<dbReference type="EMBL" id="LK032798">
    <property type="protein sequence ID" value="CDY48873.1"/>
    <property type="molecule type" value="Genomic_DNA"/>
</dbReference>
<feature type="region of interest" description="Disordered" evidence="1">
    <location>
        <begin position="1"/>
        <end position="23"/>
    </location>
</feature>
<evidence type="ECO:0000313" key="3">
    <source>
        <dbReference type="Proteomes" id="UP000028999"/>
    </source>
</evidence>
<evidence type="ECO:0000256" key="1">
    <source>
        <dbReference type="SAM" id="MobiDB-lite"/>
    </source>
</evidence>
<dbReference type="Proteomes" id="UP000028999">
    <property type="component" value="Unassembled WGS sequence"/>
</dbReference>
<feature type="region of interest" description="Disordered" evidence="1">
    <location>
        <begin position="97"/>
        <end position="117"/>
    </location>
</feature>
<evidence type="ECO:0000313" key="2">
    <source>
        <dbReference type="EMBL" id="CDY48873.1"/>
    </source>
</evidence>
<gene>
    <name evidence="2" type="primary">BnaA05g35810D</name>
    <name evidence="2" type="ORF">GSBRNA2T00091931001</name>
</gene>
<dbReference type="Gramene" id="CDY48873">
    <property type="protein sequence ID" value="CDY48873"/>
    <property type="gene ID" value="GSBRNA2T00091931001"/>
</dbReference>
<dbReference type="PaxDb" id="3708-A0A078IIE0"/>
<protein>
    <submittedName>
        <fullName evidence="2">BnaA05g35810D protein</fullName>
    </submittedName>
</protein>
<sequence>MLTHDEKECPLHVDDDANNRRGADITCDNPSGPGMDNERHVTNAFTGASINVGPYGIVFVPTTDIPQIDCGKLAGTYRHLKAKFDKWKFPLGHKMGTTGATHQPGRCEKDYSNIAGQ</sequence>
<accession>A0A078IIE0</accession>
<dbReference type="AlphaFoldDB" id="A0A078IIE0"/>